<dbReference type="PANTHER" id="PTHR24652">
    <property type="entry name" value="LOW-DENSITY LIPOPROTEIN RECEPTOR CLASS A DOMAIN-CONTAINING PROTEIN 2"/>
    <property type="match status" value="1"/>
</dbReference>
<dbReference type="PANTHER" id="PTHR24652:SF69">
    <property type="entry name" value="CUB DOMAIN-CONTAINING PROTEIN"/>
    <property type="match status" value="1"/>
</dbReference>
<proteinExistence type="predicted"/>
<evidence type="ECO:0000256" key="2">
    <source>
        <dbReference type="PROSITE-ProRule" id="PRU00124"/>
    </source>
</evidence>
<dbReference type="InterPro" id="IPR002172">
    <property type="entry name" value="LDrepeatLR_classA_rpt"/>
</dbReference>
<evidence type="ECO:0000256" key="3">
    <source>
        <dbReference type="SAM" id="MobiDB-lite"/>
    </source>
</evidence>
<evidence type="ECO:0000313" key="5">
    <source>
        <dbReference type="EMBL" id="KAH9384020.1"/>
    </source>
</evidence>
<keyword evidence="6" id="KW-1185">Reference proteome</keyword>
<dbReference type="Pfam" id="PF00057">
    <property type="entry name" value="Ldl_recept_a"/>
    <property type="match status" value="1"/>
</dbReference>
<feature type="transmembrane region" description="Helical" evidence="4">
    <location>
        <begin position="271"/>
        <end position="293"/>
    </location>
</feature>
<dbReference type="Proteomes" id="UP000821853">
    <property type="component" value="Unassembled WGS sequence"/>
</dbReference>
<dbReference type="CDD" id="cd00112">
    <property type="entry name" value="LDLa"/>
    <property type="match status" value="1"/>
</dbReference>
<dbReference type="EMBL" id="JABSTR010001430">
    <property type="protein sequence ID" value="KAH9384020.1"/>
    <property type="molecule type" value="Genomic_DNA"/>
</dbReference>
<keyword evidence="4" id="KW-0812">Transmembrane</keyword>
<reference evidence="5 6" key="1">
    <citation type="journal article" date="2020" name="Cell">
        <title>Large-Scale Comparative Analyses of Tick Genomes Elucidate Their Genetic Diversity and Vector Capacities.</title>
        <authorList>
            <consortium name="Tick Genome and Microbiome Consortium (TIGMIC)"/>
            <person name="Jia N."/>
            <person name="Wang J."/>
            <person name="Shi W."/>
            <person name="Du L."/>
            <person name="Sun Y."/>
            <person name="Zhan W."/>
            <person name="Jiang J.F."/>
            <person name="Wang Q."/>
            <person name="Zhang B."/>
            <person name="Ji P."/>
            <person name="Bell-Sakyi L."/>
            <person name="Cui X.M."/>
            <person name="Yuan T.T."/>
            <person name="Jiang B.G."/>
            <person name="Yang W.F."/>
            <person name="Lam T.T."/>
            <person name="Chang Q.C."/>
            <person name="Ding S.J."/>
            <person name="Wang X.J."/>
            <person name="Zhu J.G."/>
            <person name="Ruan X.D."/>
            <person name="Zhao L."/>
            <person name="Wei J.T."/>
            <person name="Ye R.Z."/>
            <person name="Que T.C."/>
            <person name="Du C.H."/>
            <person name="Zhou Y.H."/>
            <person name="Cheng J.X."/>
            <person name="Dai P.F."/>
            <person name="Guo W.B."/>
            <person name="Han X.H."/>
            <person name="Huang E.J."/>
            <person name="Li L.F."/>
            <person name="Wei W."/>
            <person name="Gao Y.C."/>
            <person name="Liu J.Z."/>
            <person name="Shao H.Z."/>
            <person name="Wang X."/>
            <person name="Wang C.C."/>
            <person name="Yang T.C."/>
            <person name="Huo Q.B."/>
            <person name="Li W."/>
            <person name="Chen H.Y."/>
            <person name="Chen S.E."/>
            <person name="Zhou L.G."/>
            <person name="Ni X.B."/>
            <person name="Tian J.H."/>
            <person name="Sheng Y."/>
            <person name="Liu T."/>
            <person name="Pan Y.S."/>
            <person name="Xia L.Y."/>
            <person name="Li J."/>
            <person name="Zhao F."/>
            <person name="Cao W.C."/>
        </authorList>
    </citation>
    <scope>NUCLEOTIDE SEQUENCE [LARGE SCALE GENOMIC DNA]</scope>
    <source>
        <strain evidence="5">HaeL-2018</strain>
    </source>
</reference>
<comment type="caution">
    <text evidence="2">Lacks conserved residue(s) required for the propagation of feature annotation.</text>
</comment>
<accession>A0A9J6H9N3</accession>
<dbReference type="AlphaFoldDB" id="A0A9J6H9N3"/>
<dbReference type="InterPro" id="IPR042333">
    <property type="entry name" value="LRAD2/Mig-13-like"/>
</dbReference>
<dbReference type="SUPFAM" id="SSF57424">
    <property type="entry name" value="LDL receptor-like module"/>
    <property type="match status" value="1"/>
</dbReference>
<keyword evidence="1" id="KW-1015">Disulfide bond</keyword>
<name>A0A9J6H9N3_HAELO</name>
<feature type="region of interest" description="Disordered" evidence="3">
    <location>
        <begin position="331"/>
        <end position="391"/>
    </location>
</feature>
<keyword evidence="4" id="KW-1133">Transmembrane helix</keyword>
<dbReference type="InterPro" id="IPR036055">
    <property type="entry name" value="LDL_receptor-like_sf"/>
</dbReference>
<protein>
    <submittedName>
        <fullName evidence="5">Uncharacterized protein</fullName>
    </submittedName>
</protein>
<dbReference type="Gene3D" id="4.10.400.10">
    <property type="entry name" value="Low-density Lipoprotein Receptor"/>
    <property type="match status" value="1"/>
</dbReference>
<evidence type="ECO:0000313" key="6">
    <source>
        <dbReference type="Proteomes" id="UP000821853"/>
    </source>
</evidence>
<comment type="caution">
    <text evidence="5">The sequence shown here is derived from an EMBL/GenBank/DDBJ whole genome shotgun (WGS) entry which is preliminary data.</text>
</comment>
<evidence type="ECO:0000256" key="4">
    <source>
        <dbReference type="SAM" id="Phobius"/>
    </source>
</evidence>
<dbReference type="SMART" id="SM00192">
    <property type="entry name" value="LDLa"/>
    <property type="match status" value="1"/>
</dbReference>
<keyword evidence="4" id="KW-0472">Membrane</keyword>
<evidence type="ECO:0000256" key="1">
    <source>
        <dbReference type="ARBA" id="ARBA00023157"/>
    </source>
</evidence>
<organism evidence="5 6">
    <name type="scientific">Haemaphysalis longicornis</name>
    <name type="common">Bush tick</name>
    <dbReference type="NCBI Taxonomy" id="44386"/>
    <lineage>
        <taxon>Eukaryota</taxon>
        <taxon>Metazoa</taxon>
        <taxon>Ecdysozoa</taxon>
        <taxon>Arthropoda</taxon>
        <taxon>Chelicerata</taxon>
        <taxon>Arachnida</taxon>
        <taxon>Acari</taxon>
        <taxon>Parasitiformes</taxon>
        <taxon>Ixodida</taxon>
        <taxon>Ixodoidea</taxon>
        <taxon>Ixodidae</taxon>
        <taxon>Haemaphysalinae</taxon>
        <taxon>Haemaphysalis</taxon>
    </lineage>
</organism>
<gene>
    <name evidence="5" type="ORF">HPB48_026003</name>
</gene>
<dbReference type="VEuPathDB" id="VectorBase:HLOH_048204"/>
<dbReference type="OrthoDB" id="6497699at2759"/>
<sequence>MYDGFTLCALRNIVHDLFRRNEPPTAQKIAEEFQRSEHLPSLRTWTIRRLLSDSGFVFEKRERNSMMIERQDVLIWRQSVSERALRQQGEPARAVERDTDQSAAIVTATQFRDGRGRHEYGCSMKLFTKYATGLIVSFVEMNLRAGMLNGSCIDYLSVETKYSVASEQDRCGKLREDQHLFFHTSQSVTLKLHTPTPLSSFFEGYTLAAIVTSFSQVSRSEGKCGPQQFQCASGGRCIYKEYVCDNVNNCGDNSDEANLGNSMCLMPLSSLILISMGATQFAVTWILVLCCCIKSALKHKKHDTPLKQAIGEDICVSNAPPVFLENHRGRGGALQAEAEKPGSLHGSAPGSSRAGSEKLTDSPTGSYALTRAADDQYSLGAHSTDPGEDVP</sequence>
<dbReference type="PROSITE" id="PS50068">
    <property type="entry name" value="LDLRA_2"/>
    <property type="match status" value="1"/>
</dbReference>